<reference evidence="2" key="1">
    <citation type="journal article" date="2019" name="Int. J. Syst. Evol. Microbiol.">
        <title>The Global Catalogue of Microorganisms (GCM) 10K type strain sequencing project: providing services to taxonomists for standard genome sequencing and annotation.</title>
        <authorList>
            <consortium name="The Broad Institute Genomics Platform"/>
            <consortium name="The Broad Institute Genome Sequencing Center for Infectious Disease"/>
            <person name="Wu L."/>
            <person name="Ma J."/>
        </authorList>
    </citation>
    <scope>NUCLEOTIDE SEQUENCE [LARGE SCALE GENOMIC DNA]</scope>
    <source>
        <strain evidence="2">CCUG 43114</strain>
    </source>
</reference>
<gene>
    <name evidence="1" type="ORF">ACFPJ6_02630</name>
</gene>
<protein>
    <submittedName>
        <fullName evidence="1">Uncharacterized protein</fullName>
    </submittedName>
</protein>
<dbReference type="RefSeq" id="WP_340268907.1">
    <property type="nucleotide sequence ID" value="NZ_JBBEOG010000003.1"/>
</dbReference>
<sequence>MLWVLVCAVIVLFGGGYLFLHGREVVRKGGRLLAEVDEAVRRAEEAGRGRAPEDPPGT</sequence>
<name>A0ABW0GIC7_9MICO</name>
<proteinExistence type="predicted"/>
<organism evidence="1 2">
    <name type="scientific">Aquipuribacter nitratireducens</name>
    <dbReference type="NCBI Taxonomy" id="650104"/>
    <lineage>
        <taxon>Bacteria</taxon>
        <taxon>Bacillati</taxon>
        <taxon>Actinomycetota</taxon>
        <taxon>Actinomycetes</taxon>
        <taxon>Micrococcales</taxon>
        <taxon>Intrasporangiaceae</taxon>
        <taxon>Aquipuribacter</taxon>
    </lineage>
</organism>
<keyword evidence="2" id="KW-1185">Reference proteome</keyword>
<accession>A0ABW0GIC7</accession>
<comment type="caution">
    <text evidence="1">The sequence shown here is derived from an EMBL/GenBank/DDBJ whole genome shotgun (WGS) entry which is preliminary data.</text>
</comment>
<evidence type="ECO:0000313" key="2">
    <source>
        <dbReference type="Proteomes" id="UP001596122"/>
    </source>
</evidence>
<dbReference type="Proteomes" id="UP001596122">
    <property type="component" value="Unassembled WGS sequence"/>
</dbReference>
<dbReference type="EMBL" id="JBHSLD010000004">
    <property type="protein sequence ID" value="MFC5379677.1"/>
    <property type="molecule type" value="Genomic_DNA"/>
</dbReference>
<evidence type="ECO:0000313" key="1">
    <source>
        <dbReference type="EMBL" id="MFC5379677.1"/>
    </source>
</evidence>